<gene>
    <name evidence="2" type="ORF">JZ751_029731</name>
</gene>
<keyword evidence="3" id="KW-1185">Reference proteome</keyword>
<dbReference type="InterPro" id="IPR036179">
    <property type="entry name" value="Ig-like_dom_sf"/>
</dbReference>
<dbReference type="Pfam" id="PF07679">
    <property type="entry name" value="I-set"/>
    <property type="match status" value="1"/>
</dbReference>
<feature type="domain" description="Ig-like" evidence="1">
    <location>
        <begin position="14"/>
        <end position="48"/>
    </location>
</feature>
<dbReference type="OrthoDB" id="10012075at2759"/>
<protein>
    <recommendedName>
        <fullName evidence="1">Ig-like domain-containing protein</fullName>
    </recommendedName>
</protein>
<dbReference type="PROSITE" id="PS50835">
    <property type="entry name" value="IG_LIKE"/>
    <property type="match status" value="1"/>
</dbReference>
<dbReference type="SUPFAM" id="SSF48726">
    <property type="entry name" value="Immunoglobulin"/>
    <property type="match status" value="1"/>
</dbReference>
<dbReference type="Proteomes" id="UP000824540">
    <property type="component" value="Unassembled WGS sequence"/>
</dbReference>
<dbReference type="InterPro" id="IPR013783">
    <property type="entry name" value="Ig-like_fold"/>
</dbReference>
<dbReference type="InterPro" id="IPR007110">
    <property type="entry name" value="Ig-like_dom"/>
</dbReference>
<evidence type="ECO:0000313" key="2">
    <source>
        <dbReference type="EMBL" id="KAG9337140.1"/>
    </source>
</evidence>
<name>A0A8T2NCY7_9TELE</name>
<reference evidence="2" key="1">
    <citation type="thesis" date="2021" institute="BYU ScholarsArchive" country="Provo, UT, USA">
        <title>Applications of and Algorithms for Genome Assembly and Genomic Analyses with an Emphasis on Marine Teleosts.</title>
        <authorList>
            <person name="Pickett B.D."/>
        </authorList>
    </citation>
    <scope>NUCLEOTIDE SEQUENCE</scope>
    <source>
        <strain evidence="2">HI-2016</strain>
    </source>
</reference>
<comment type="caution">
    <text evidence="2">The sequence shown here is derived from an EMBL/GenBank/DDBJ whole genome shotgun (WGS) entry which is preliminary data.</text>
</comment>
<dbReference type="AlphaFoldDB" id="A0A8T2NCY7"/>
<organism evidence="2 3">
    <name type="scientific">Albula glossodonta</name>
    <name type="common">roundjaw bonefish</name>
    <dbReference type="NCBI Taxonomy" id="121402"/>
    <lineage>
        <taxon>Eukaryota</taxon>
        <taxon>Metazoa</taxon>
        <taxon>Chordata</taxon>
        <taxon>Craniata</taxon>
        <taxon>Vertebrata</taxon>
        <taxon>Euteleostomi</taxon>
        <taxon>Actinopterygii</taxon>
        <taxon>Neopterygii</taxon>
        <taxon>Teleostei</taxon>
        <taxon>Albuliformes</taxon>
        <taxon>Albulidae</taxon>
        <taxon>Albula</taxon>
    </lineage>
</organism>
<dbReference type="EMBL" id="JAFBMS010000094">
    <property type="protein sequence ID" value="KAG9337140.1"/>
    <property type="molecule type" value="Genomic_DNA"/>
</dbReference>
<proteinExistence type="predicted"/>
<evidence type="ECO:0000313" key="3">
    <source>
        <dbReference type="Proteomes" id="UP000824540"/>
    </source>
</evidence>
<accession>A0A8T2NCY7</accession>
<dbReference type="InterPro" id="IPR013098">
    <property type="entry name" value="Ig_I-set"/>
</dbReference>
<dbReference type="Gene3D" id="2.60.40.10">
    <property type="entry name" value="Immunoglobulins"/>
    <property type="match status" value="1"/>
</dbReference>
<sequence length="67" mass="7491">MQKEIYKTELIPMPARIVNISQDVSVNEGGTVNLFCLAVGRPEPSVTWKNFKCERKSSLLQQPLAVS</sequence>
<evidence type="ECO:0000259" key="1">
    <source>
        <dbReference type="PROSITE" id="PS50835"/>
    </source>
</evidence>